<dbReference type="CDD" id="cd00093">
    <property type="entry name" value="HTH_XRE"/>
    <property type="match status" value="1"/>
</dbReference>
<organism evidence="2 3">
    <name type="scientific">Plasmodium falciparum IGH-CR14</name>
    <dbReference type="NCBI Taxonomy" id="580059"/>
    <lineage>
        <taxon>Eukaryota</taxon>
        <taxon>Sar</taxon>
        <taxon>Alveolata</taxon>
        <taxon>Apicomplexa</taxon>
        <taxon>Aconoidasida</taxon>
        <taxon>Haemosporida</taxon>
        <taxon>Plasmodiidae</taxon>
        <taxon>Plasmodium</taxon>
        <taxon>Plasmodium (Laverania)</taxon>
    </lineage>
</organism>
<accession>A0A0L1IAQ7</accession>
<dbReference type="OrthoDB" id="368753at2759"/>
<reference evidence="3" key="1">
    <citation type="submission" date="2015-07" db="EMBL/GenBank/DDBJ databases">
        <title>Annotation of Plasmodium falciparum IGH-CR14.</title>
        <authorList>
            <consortium name="The Broad Institute Genome Sequencing Platform"/>
            <person name="Volkman S.K."/>
            <person name="Neafsey D.E."/>
            <person name="Dash A.P."/>
            <person name="Chitnis C.E."/>
            <person name="Hartl D.L."/>
            <person name="Young S.K."/>
            <person name="Zeng Q."/>
            <person name="Koehrsen M."/>
            <person name="Alvarado L."/>
            <person name="Berlin A."/>
            <person name="Borenstein D."/>
            <person name="Chapman S.B."/>
            <person name="Chen Z."/>
            <person name="Engels R."/>
            <person name="Freedman E."/>
            <person name="Gellesch M."/>
            <person name="Goldberg J."/>
            <person name="Griggs A."/>
            <person name="Gujja S."/>
            <person name="Heilman E.R."/>
            <person name="Heiman D.I."/>
            <person name="Howarth C."/>
            <person name="Jen D."/>
            <person name="Larson L."/>
            <person name="Mehta T."/>
            <person name="Neiman D."/>
            <person name="Park D."/>
            <person name="Pearson M."/>
            <person name="Roberts A."/>
            <person name="Saif S."/>
            <person name="Shea T."/>
            <person name="Shenoy N."/>
            <person name="Sisk P."/>
            <person name="Stolte C."/>
            <person name="Sykes S."/>
            <person name="Walk T."/>
            <person name="White J."/>
            <person name="Yandava C."/>
            <person name="Haas B."/>
            <person name="Henn M.R."/>
            <person name="Nusbaum C."/>
            <person name="Birren B."/>
        </authorList>
    </citation>
    <scope>NUCLEOTIDE SEQUENCE [LARGE SCALE GENOMIC DNA]</scope>
    <source>
        <strain evidence="3">IGH-CR14</strain>
    </source>
</reference>
<name>A0A0L1IAQ7_PLAFA</name>
<dbReference type="PROSITE" id="PS50943">
    <property type="entry name" value="HTH_CROC1"/>
    <property type="match status" value="1"/>
</dbReference>
<reference evidence="3" key="2">
    <citation type="submission" date="2015-07" db="EMBL/GenBank/DDBJ databases">
        <title>The genome sequence of Plasmodium falciparum IGH-CR14.</title>
        <authorList>
            <consortium name="The Broad Institute Genome Sequencing Platform"/>
            <person name="Volkman S.K."/>
            <person name="Neafsey D.E."/>
            <person name="Dash A.P."/>
            <person name="Chitnis C.E."/>
            <person name="Hartl D.L."/>
            <person name="Young S.K."/>
            <person name="Kodira C.D."/>
            <person name="Zeng Q."/>
            <person name="Koehrsen M."/>
            <person name="Godfrey P."/>
            <person name="Alvarado L."/>
            <person name="Berlin A."/>
            <person name="Borenstein D."/>
            <person name="Chen Z."/>
            <person name="Engels R."/>
            <person name="Freedman E."/>
            <person name="Gellesch M."/>
            <person name="Goldberg J."/>
            <person name="Griggs A."/>
            <person name="Gujja S."/>
            <person name="Heiman D."/>
            <person name="Hepburn T."/>
            <person name="Howarth C."/>
            <person name="Jen D."/>
            <person name="Larson L."/>
            <person name="Lewis B."/>
            <person name="Mehta T."/>
            <person name="Park D."/>
            <person name="Pearson M."/>
            <person name="Roberts A."/>
            <person name="Saif S."/>
            <person name="Shea T."/>
            <person name="Shenoy N."/>
            <person name="Sisk P."/>
            <person name="Stolte C."/>
            <person name="Sykes S."/>
            <person name="Walk T."/>
            <person name="White J."/>
            <person name="Yandava C."/>
            <person name="Wirth D.F."/>
            <person name="Nusbaum C."/>
            <person name="Birren B."/>
        </authorList>
    </citation>
    <scope>NUCLEOTIDE SEQUENCE [LARGE SCALE GENOMIC DNA]</scope>
    <source>
        <strain evidence="3">IGH-CR14</strain>
    </source>
</reference>
<dbReference type="AlphaFoldDB" id="A0A0L1IAQ7"/>
<dbReference type="Proteomes" id="UP000054562">
    <property type="component" value="Unassembled WGS sequence"/>
</dbReference>
<dbReference type="EMBL" id="GG665142">
    <property type="protein sequence ID" value="KNG76305.1"/>
    <property type="molecule type" value="Genomic_DNA"/>
</dbReference>
<evidence type="ECO:0000313" key="2">
    <source>
        <dbReference type="EMBL" id="KNG76305.1"/>
    </source>
</evidence>
<evidence type="ECO:0000259" key="1">
    <source>
        <dbReference type="PROSITE" id="PS50943"/>
    </source>
</evidence>
<sequence>MGKSFFNRRSKLWWGHYHLRIGSRLQVRLNKGVKFSHFEHIGRFIAFARQSRFLRAATLSKCLRRNFWGSDFYYDGKPKSKENPQQIFKNSQDEGKYIYAIEKGKITPSISEIKKLETILGVPLKRTKQKRNIYFFEYYMSQKFYKN</sequence>
<evidence type="ECO:0000313" key="3">
    <source>
        <dbReference type="Proteomes" id="UP000054562"/>
    </source>
</evidence>
<protein>
    <recommendedName>
        <fullName evidence="1">HTH cro/C1-type domain-containing protein</fullName>
    </recommendedName>
</protein>
<feature type="domain" description="HTH cro/C1-type" evidence="1">
    <location>
        <begin position="97"/>
        <end position="127"/>
    </location>
</feature>
<dbReference type="InterPro" id="IPR001387">
    <property type="entry name" value="Cro/C1-type_HTH"/>
</dbReference>
<gene>
    <name evidence="2" type="ORF">PFMG_02444</name>
</gene>
<proteinExistence type="predicted"/>